<evidence type="ECO:0000256" key="7">
    <source>
        <dbReference type="SAM" id="MobiDB-lite"/>
    </source>
</evidence>
<gene>
    <name evidence="9" type="ORF">SAMN02745716_1703</name>
</gene>
<dbReference type="OrthoDB" id="5241739at2"/>
<evidence type="ECO:0000256" key="2">
    <source>
        <dbReference type="ARBA" id="ARBA00009226"/>
    </source>
</evidence>
<evidence type="ECO:0000256" key="6">
    <source>
        <dbReference type="ARBA" id="ARBA00023136"/>
    </source>
</evidence>
<dbReference type="EMBL" id="FNWJ01000002">
    <property type="protein sequence ID" value="SEH14671.1"/>
    <property type="molecule type" value="Genomic_DNA"/>
</dbReference>
<proteinExistence type="inferred from homology"/>
<evidence type="ECO:0000313" key="9">
    <source>
        <dbReference type="EMBL" id="SEH14671.1"/>
    </source>
</evidence>
<dbReference type="InterPro" id="IPR051469">
    <property type="entry name" value="FliN/MopA/SpaO"/>
</dbReference>
<dbReference type="InterPro" id="IPR036429">
    <property type="entry name" value="SpoA-like_sf"/>
</dbReference>
<keyword evidence="6" id="KW-0472">Membrane</keyword>
<dbReference type="SUPFAM" id="SSF101801">
    <property type="entry name" value="Surface presentation of antigens (SPOA)"/>
    <property type="match status" value="1"/>
</dbReference>
<evidence type="ECO:0000256" key="4">
    <source>
        <dbReference type="ARBA" id="ARBA00022500"/>
    </source>
</evidence>
<dbReference type="GO" id="GO:0009425">
    <property type="term" value="C:bacterial-type flagellum basal body"/>
    <property type="evidence" value="ECO:0007669"/>
    <property type="project" value="InterPro"/>
</dbReference>
<keyword evidence="9" id="KW-0966">Cell projection</keyword>
<keyword evidence="9" id="KW-0282">Flagellum</keyword>
<dbReference type="GO" id="GO:0071973">
    <property type="term" value="P:bacterial-type flagellum-dependent cell motility"/>
    <property type="evidence" value="ECO:0007669"/>
    <property type="project" value="InterPro"/>
</dbReference>
<dbReference type="GO" id="GO:0006935">
    <property type="term" value="P:chemotaxis"/>
    <property type="evidence" value="ECO:0007669"/>
    <property type="project" value="UniProtKB-KW"/>
</dbReference>
<evidence type="ECO:0000313" key="10">
    <source>
        <dbReference type="Proteomes" id="UP000222056"/>
    </source>
</evidence>
<feature type="domain" description="Flagellar motor switch protein FliN-like C-terminal" evidence="8">
    <location>
        <begin position="13"/>
        <end position="83"/>
    </location>
</feature>
<keyword evidence="4" id="KW-0145">Chemotaxis</keyword>
<dbReference type="STRING" id="29539.SAMN02745716_1703"/>
<accession>A0A1H6FV40</accession>
<keyword evidence="5" id="KW-0283">Flagellar rotation</keyword>
<dbReference type="AlphaFoldDB" id="A0A1H6FV40"/>
<dbReference type="RefSeq" id="WP_093118139.1">
    <property type="nucleotide sequence ID" value="NZ_FNWJ01000002.1"/>
</dbReference>
<comment type="subcellular location">
    <subcellularLocation>
        <location evidence="1">Cell membrane</location>
        <topology evidence="1">Peripheral membrane protein</topology>
        <orientation evidence="1">Cytoplasmic side</orientation>
    </subcellularLocation>
</comment>
<evidence type="ECO:0000256" key="5">
    <source>
        <dbReference type="ARBA" id="ARBA00022779"/>
    </source>
</evidence>
<dbReference type="Gene3D" id="2.30.330.10">
    <property type="entry name" value="SpoA-like"/>
    <property type="match status" value="1"/>
</dbReference>
<organism evidence="9 10">
    <name type="scientific">Thermoleophilum album</name>
    <dbReference type="NCBI Taxonomy" id="29539"/>
    <lineage>
        <taxon>Bacteria</taxon>
        <taxon>Bacillati</taxon>
        <taxon>Actinomycetota</taxon>
        <taxon>Thermoleophilia</taxon>
        <taxon>Thermoleophilales</taxon>
        <taxon>Thermoleophilaceae</taxon>
        <taxon>Thermoleophilum</taxon>
    </lineage>
</organism>
<dbReference type="PANTHER" id="PTHR43484:SF1">
    <property type="entry name" value="FLAGELLAR MOTOR SWITCH PROTEIN FLIN"/>
    <property type="match status" value="1"/>
</dbReference>
<protein>
    <submittedName>
        <fullName evidence="9">Flagellar motor switch protein FliN</fullName>
    </submittedName>
</protein>
<dbReference type="PANTHER" id="PTHR43484">
    <property type="match status" value="1"/>
</dbReference>
<keyword evidence="3" id="KW-1003">Cell membrane</keyword>
<evidence type="ECO:0000259" key="8">
    <source>
        <dbReference type="Pfam" id="PF01052"/>
    </source>
</evidence>
<keyword evidence="10" id="KW-1185">Reference proteome</keyword>
<dbReference type="Proteomes" id="UP000222056">
    <property type="component" value="Unassembled WGS sequence"/>
</dbReference>
<dbReference type="InterPro" id="IPR001543">
    <property type="entry name" value="FliN-like_C"/>
</dbReference>
<sequence length="118" mass="12331">MSAQQPRKVPAEALLEVPVRLWVELGRTRMLAAEAAALDAGAVVDLEQAVEEPLEAFVEGRLFARGQLVLVDGEWALRIDEVLTAAPQAVGTADASGVRASAVERPSNGGAEGAGRTD</sequence>
<dbReference type="PRINTS" id="PR00956">
    <property type="entry name" value="FLGMOTORFLIN"/>
</dbReference>
<keyword evidence="9" id="KW-0969">Cilium</keyword>
<dbReference type="GO" id="GO:0005886">
    <property type="term" value="C:plasma membrane"/>
    <property type="evidence" value="ECO:0007669"/>
    <property type="project" value="UniProtKB-SubCell"/>
</dbReference>
<dbReference type="GO" id="GO:0003774">
    <property type="term" value="F:cytoskeletal motor activity"/>
    <property type="evidence" value="ECO:0007669"/>
    <property type="project" value="InterPro"/>
</dbReference>
<feature type="region of interest" description="Disordered" evidence="7">
    <location>
        <begin position="89"/>
        <end position="118"/>
    </location>
</feature>
<reference evidence="10" key="1">
    <citation type="submission" date="2016-10" db="EMBL/GenBank/DDBJ databases">
        <authorList>
            <person name="Varghese N."/>
            <person name="Submissions S."/>
        </authorList>
    </citation>
    <scope>NUCLEOTIDE SEQUENCE [LARGE SCALE GENOMIC DNA]</scope>
    <source>
        <strain evidence="10">ATCC 35263</strain>
    </source>
</reference>
<comment type="similarity">
    <text evidence="2">Belongs to the FliN/MopA/SpaO family.</text>
</comment>
<evidence type="ECO:0000256" key="3">
    <source>
        <dbReference type="ARBA" id="ARBA00022475"/>
    </source>
</evidence>
<evidence type="ECO:0000256" key="1">
    <source>
        <dbReference type="ARBA" id="ARBA00004413"/>
    </source>
</evidence>
<dbReference type="Pfam" id="PF01052">
    <property type="entry name" value="FliMN_C"/>
    <property type="match status" value="1"/>
</dbReference>
<name>A0A1H6FV40_THEAL</name>
<dbReference type="InterPro" id="IPR001172">
    <property type="entry name" value="FliN_T3SS_HrcQb"/>
</dbReference>